<comment type="caution">
    <text evidence="8">The sequence shown here is derived from an EMBL/GenBank/DDBJ whole genome shotgun (WGS) entry which is preliminary data.</text>
</comment>
<evidence type="ECO:0000256" key="1">
    <source>
        <dbReference type="ARBA" id="ARBA00004430"/>
    </source>
</evidence>
<keyword evidence="2" id="KW-0963">Cytoplasm</keyword>
<dbReference type="Proteomes" id="UP000692954">
    <property type="component" value="Unassembled WGS sequence"/>
</dbReference>
<keyword evidence="4" id="KW-0966">Cell projection</keyword>
<dbReference type="InterPro" id="IPR026720">
    <property type="entry name" value="CFAP91"/>
</dbReference>
<evidence type="ECO:0000259" key="7">
    <source>
        <dbReference type="Pfam" id="PF14738"/>
    </source>
</evidence>
<evidence type="ECO:0000256" key="6">
    <source>
        <dbReference type="ARBA" id="ARBA00029555"/>
    </source>
</evidence>
<name>A0A8S1KPW5_9CILI</name>
<protein>
    <recommendedName>
        <fullName evidence="6">Cilia- and flagella-associated protein 91</fullName>
    </recommendedName>
</protein>
<evidence type="ECO:0000313" key="8">
    <source>
        <dbReference type="EMBL" id="CAD8055855.1"/>
    </source>
</evidence>
<accession>A0A8S1KPW5</accession>
<evidence type="ECO:0000256" key="2">
    <source>
        <dbReference type="ARBA" id="ARBA00022490"/>
    </source>
</evidence>
<dbReference type="AlphaFoldDB" id="A0A8S1KPW5"/>
<reference evidence="8" key="1">
    <citation type="submission" date="2021-01" db="EMBL/GenBank/DDBJ databases">
        <authorList>
            <consortium name="Genoscope - CEA"/>
            <person name="William W."/>
        </authorList>
    </citation>
    <scope>NUCLEOTIDE SEQUENCE</scope>
</reference>
<keyword evidence="3" id="KW-0206">Cytoskeleton</keyword>
<comment type="subcellular location">
    <subcellularLocation>
        <location evidence="1">Cytoplasm</location>
        <location evidence="1">Cytoskeleton</location>
        <location evidence="1">Cilium axoneme</location>
    </subcellularLocation>
</comment>
<organism evidence="8 9">
    <name type="scientific">Paramecium sonneborni</name>
    <dbReference type="NCBI Taxonomy" id="65129"/>
    <lineage>
        <taxon>Eukaryota</taxon>
        <taxon>Sar</taxon>
        <taxon>Alveolata</taxon>
        <taxon>Ciliophora</taxon>
        <taxon>Intramacronucleata</taxon>
        <taxon>Oligohymenophorea</taxon>
        <taxon>Peniculida</taxon>
        <taxon>Parameciidae</taxon>
        <taxon>Paramecium</taxon>
    </lineage>
</organism>
<feature type="domain" description="CFAP91" evidence="7">
    <location>
        <begin position="71"/>
        <end position="223"/>
    </location>
</feature>
<dbReference type="PANTHER" id="PTHR22455">
    <property type="entry name" value="CILIA- AND FLAGELLA-ASSOCIATED PROTEIN 91"/>
    <property type="match status" value="1"/>
</dbReference>
<dbReference type="GO" id="GO:0005930">
    <property type="term" value="C:axoneme"/>
    <property type="evidence" value="ECO:0007669"/>
    <property type="project" value="UniProtKB-SubCell"/>
</dbReference>
<dbReference type="EMBL" id="CAJJDN010000009">
    <property type="protein sequence ID" value="CAD8055855.1"/>
    <property type="molecule type" value="Genomic_DNA"/>
</dbReference>
<evidence type="ECO:0000256" key="5">
    <source>
        <dbReference type="ARBA" id="ARBA00029468"/>
    </source>
</evidence>
<dbReference type="Pfam" id="PF14738">
    <property type="entry name" value="CFAP91"/>
    <property type="match status" value="1"/>
</dbReference>
<gene>
    <name evidence="8" type="ORF">PSON_ATCC_30995.1.T0090468</name>
</gene>
<evidence type="ECO:0000256" key="4">
    <source>
        <dbReference type="ARBA" id="ARBA00023273"/>
    </source>
</evidence>
<dbReference type="InterPro" id="IPR032840">
    <property type="entry name" value="CFAP91_dom"/>
</dbReference>
<evidence type="ECO:0000256" key="3">
    <source>
        <dbReference type="ARBA" id="ARBA00023212"/>
    </source>
</evidence>
<sequence length="635" mass="74487">MQEAYVLHDQYRNQSMQNYISGTTRPLYFKRPLVPTMSDTPIKLSQPPVQYVKEQPPPAKVTIERVKDVEVQTDYREAEAQTDPYTPAHDQNEDQTIEILALQHLKWDKGLPASIEELESIEWNREKVWFENALPPISDEASFKLRRALMKSQEEREWKKKETDIKINQNERLYLLQEALKEREKDIEEKNAQRIESIKIKKTELKNRMVAKIQKRKIKILRKMQKSRKEIDNEDKGREIIEDYANFASKVYAGITREGLSLDKIASKYEVQPVALNTYKGLTELSTTIKPSILETTVNVAQFIKTIEKDYTRLEIQHKLEVNKARNQIFGSNKQDQSNETQADHIGNKNIIIRPATPTYNQEFENGGDVKKQNIKFENYEQFKEEAVKRQSEDKKNSALVLLQRLFRGRAMQNIMYEGKEKRTALIEELLTVAKIPDLPEAEQEEILMQQHEEKVKNAALEAIQGEVIAETLDMLSKELLRIKQEKRITQMVKSAEEDRRLREIQEAGTRQAEQILRDREDVQYNQIMRVHQGTVDTYLHWIFKNTIEQAATRQATIMTNLRKQKMNTPVEYFERKYNSDETIIKDLVQQFLIPNVQRSKLQKQIQIEERRFNEAAKKSIQATLSQAAQQINQN</sequence>
<comment type="similarity">
    <text evidence="5">Belongs to the CFAP91 family.</text>
</comment>
<evidence type="ECO:0000313" key="9">
    <source>
        <dbReference type="Proteomes" id="UP000692954"/>
    </source>
</evidence>
<dbReference type="PANTHER" id="PTHR22455:SF10">
    <property type="entry name" value="CILIA- AND FLAGELLA-ASSOCIATED PROTEIN 91"/>
    <property type="match status" value="1"/>
</dbReference>
<proteinExistence type="inferred from homology"/>
<keyword evidence="9" id="KW-1185">Reference proteome</keyword>
<dbReference type="OrthoDB" id="567787at2759"/>